<feature type="compositionally biased region" description="Polar residues" evidence="1">
    <location>
        <begin position="225"/>
        <end position="235"/>
    </location>
</feature>
<dbReference type="STRING" id="68775.A0A5C3MFP0"/>
<proteinExistence type="predicted"/>
<accession>A0A5C3MFP0</accession>
<dbReference type="EMBL" id="ML213590">
    <property type="protein sequence ID" value="TFK44229.1"/>
    <property type="molecule type" value="Genomic_DNA"/>
</dbReference>
<keyword evidence="4" id="KW-1185">Reference proteome</keyword>
<protein>
    <recommendedName>
        <fullName evidence="5">Glycopeptide</fullName>
    </recommendedName>
</protein>
<feature type="region of interest" description="Disordered" evidence="1">
    <location>
        <begin position="188"/>
        <end position="252"/>
    </location>
</feature>
<name>A0A5C3MFP0_9AGAR</name>
<keyword evidence="2" id="KW-0732">Signal</keyword>
<feature type="chain" id="PRO_5023031459" description="Glycopeptide" evidence="2">
    <location>
        <begin position="23"/>
        <end position="252"/>
    </location>
</feature>
<evidence type="ECO:0000256" key="1">
    <source>
        <dbReference type="SAM" id="MobiDB-lite"/>
    </source>
</evidence>
<feature type="compositionally biased region" description="Low complexity" evidence="1">
    <location>
        <begin position="188"/>
        <end position="213"/>
    </location>
</feature>
<dbReference type="AlphaFoldDB" id="A0A5C3MFP0"/>
<sequence length="252" mass="26365">MALSSFFTVLVTFFVFTTCVSAETHTIKFDNQCGHGTPRLIKAGNILSNGEPYTTNGSFSSGIAYLQTGNCLLNGEGCTLVEMTLTNPTCAGCGSSTDISLIPPLKYSVPTSFSYFGGCNGQGAKCTSANCNTAFFVPDDNQVQVACQDNNVNLLITFCPDGSETAPAPVATVNKPAVPTVVQAAVESSTAPKPTSSSVSSAAVNSSSATSPAKKCVKKHAQRIGPNTQRPTTQVRRAHRLHRRNAHANAGH</sequence>
<dbReference type="Proteomes" id="UP000308652">
    <property type="component" value="Unassembled WGS sequence"/>
</dbReference>
<feature type="compositionally biased region" description="Basic residues" evidence="1">
    <location>
        <begin position="236"/>
        <end position="246"/>
    </location>
</feature>
<gene>
    <name evidence="3" type="ORF">BDQ12DRAFT_672609</name>
</gene>
<organism evidence="3 4">
    <name type="scientific">Crucibulum laeve</name>
    <dbReference type="NCBI Taxonomy" id="68775"/>
    <lineage>
        <taxon>Eukaryota</taxon>
        <taxon>Fungi</taxon>
        <taxon>Dikarya</taxon>
        <taxon>Basidiomycota</taxon>
        <taxon>Agaricomycotina</taxon>
        <taxon>Agaricomycetes</taxon>
        <taxon>Agaricomycetidae</taxon>
        <taxon>Agaricales</taxon>
        <taxon>Agaricineae</taxon>
        <taxon>Nidulariaceae</taxon>
        <taxon>Crucibulum</taxon>
    </lineage>
</organism>
<evidence type="ECO:0000313" key="3">
    <source>
        <dbReference type="EMBL" id="TFK44229.1"/>
    </source>
</evidence>
<dbReference type="OrthoDB" id="3342934at2759"/>
<reference evidence="3 4" key="1">
    <citation type="journal article" date="2019" name="Nat. Ecol. Evol.">
        <title>Megaphylogeny resolves global patterns of mushroom evolution.</title>
        <authorList>
            <person name="Varga T."/>
            <person name="Krizsan K."/>
            <person name="Foldi C."/>
            <person name="Dima B."/>
            <person name="Sanchez-Garcia M."/>
            <person name="Sanchez-Ramirez S."/>
            <person name="Szollosi G.J."/>
            <person name="Szarkandi J.G."/>
            <person name="Papp V."/>
            <person name="Albert L."/>
            <person name="Andreopoulos W."/>
            <person name="Angelini C."/>
            <person name="Antonin V."/>
            <person name="Barry K.W."/>
            <person name="Bougher N.L."/>
            <person name="Buchanan P."/>
            <person name="Buyck B."/>
            <person name="Bense V."/>
            <person name="Catcheside P."/>
            <person name="Chovatia M."/>
            <person name="Cooper J."/>
            <person name="Damon W."/>
            <person name="Desjardin D."/>
            <person name="Finy P."/>
            <person name="Geml J."/>
            <person name="Haridas S."/>
            <person name="Hughes K."/>
            <person name="Justo A."/>
            <person name="Karasinski D."/>
            <person name="Kautmanova I."/>
            <person name="Kiss B."/>
            <person name="Kocsube S."/>
            <person name="Kotiranta H."/>
            <person name="LaButti K.M."/>
            <person name="Lechner B.E."/>
            <person name="Liimatainen K."/>
            <person name="Lipzen A."/>
            <person name="Lukacs Z."/>
            <person name="Mihaltcheva S."/>
            <person name="Morgado L.N."/>
            <person name="Niskanen T."/>
            <person name="Noordeloos M.E."/>
            <person name="Ohm R.A."/>
            <person name="Ortiz-Santana B."/>
            <person name="Ovrebo C."/>
            <person name="Racz N."/>
            <person name="Riley R."/>
            <person name="Savchenko A."/>
            <person name="Shiryaev A."/>
            <person name="Soop K."/>
            <person name="Spirin V."/>
            <person name="Szebenyi C."/>
            <person name="Tomsovsky M."/>
            <person name="Tulloss R.E."/>
            <person name="Uehling J."/>
            <person name="Grigoriev I.V."/>
            <person name="Vagvolgyi C."/>
            <person name="Papp T."/>
            <person name="Martin F.M."/>
            <person name="Miettinen O."/>
            <person name="Hibbett D.S."/>
            <person name="Nagy L.G."/>
        </authorList>
    </citation>
    <scope>NUCLEOTIDE SEQUENCE [LARGE SCALE GENOMIC DNA]</scope>
    <source>
        <strain evidence="3 4">CBS 166.37</strain>
    </source>
</reference>
<evidence type="ECO:0000256" key="2">
    <source>
        <dbReference type="SAM" id="SignalP"/>
    </source>
</evidence>
<feature type="signal peptide" evidence="2">
    <location>
        <begin position="1"/>
        <end position="22"/>
    </location>
</feature>
<evidence type="ECO:0000313" key="4">
    <source>
        <dbReference type="Proteomes" id="UP000308652"/>
    </source>
</evidence>
<evidence type="ECO:0008006" key="5">
    <source>
        <dbReference type="Google" id="ProtNLM"/>
    </source>
</evidence>